<keyword evidence="1" id="KW-0802">TPR repeat</keyword>
<dbReference type="SUPFAM" id="SSF52540">
    <property type="entry name" value="P-loop containing nucleoside triphosphate hydrolases"/>
    <property type="match status" value="1"/>
</dbReference>
<feature type="non-terminal residue" evidence="4">
    <location>
        <position position="767"/>
    </location>
</feature>
<evidence type="ECO:0000259" key="2">
    <source>
        <dbReference type="Pfam" id="PF00931"/>
    </source>
</evidence>
<name>A0A9W4KI54_9EURO</name>
<protein>
    <recommendedName>
        <fullName evidence="6">NACHT-NTPase and P-loop NTPases N-terminal domain-containing protein</fullName>
    </recommendedName>
</protein>
<dbReference type="Pfam" id="PF13374">
    <property type="entry name" value="TPR_10"/>
    <property type="match status" value="1"/>
</dbReference>
<organism evidence="4 5">
    <name type="scientific">Penicillium egyptiacum</name>
    <dbReference type="NCBI Taxonomy" id="1303716"/>
    <lineage>
        <taxon>Eukaryota</taxon>
        <taxon>Fungi</taxon>
        <taxon>Dikarya</taxon>
        <taxon>Ascomycota</taxon>
        <taxon>Pezizomycotina</taxon>
        <taxon>Eurotiomycetes</taxon>
        <taxon>Eurotiomycetidae</taxon>
        <taxon>Eurotiales</taxon>
        <taxon>Aspergillaceae</taxon>
        <taxon>Penicillium</taxon>
    </lineage>
</organism>
<dbReference type="AlphaFoldDB" id="A0A9W4KI54"/>
<proteinExistence type="predicted"/>
<feature type="non-terminal residue" evidence="4">
    <location>
        <position position="1"/>
    </location>
</feature>
<feature type="repeat" description="TPR" evidence="1">
    <location>
        <begin position="672"/>
        <end position="705"/>
    </location>
</feature>
<dbReference type="PANTHER" id="PTHR46082">
    <property type="entry name" value="ATP/GTP-BINDING PROTEIN-RELATED"/>
    <property type="match status" value="1"/>
</dbReference>
<dbReference type="Gene3D" id="3.40.50.300">
    <property type="entry name" value="P-loop containing nucleotide triphosphate hydrolases"/>
    <property type="match status" value="1"/>
</dbReference>
<dbReference type="Pfam" id="PF17107">
    <property type="entry name" value="SesA"/>
    <property type="match status" value="1"/>
</dbReference>
<dbReference type="InterPro" id="IPR031352">
    <property type="entry name" value="SesA"/>
</dbReference>
<dbReference type="EMBL" id="CAJVRC010000890">
    <property type="protein sequence ID" value="CAG8907052.1"/>
    <property type="molecule type" value="Genomic_DNA"/>
</dbReference>
<accession>A0A9W4KI54</accession>
<evidence type="ECO:0000313" key="5">
    <source>
        <dbReference type="Proteomes" id="UP001154252"/>
    </source>
</evidence>
<dbReference type="SMART" id="SM00028">
    <property type="entry name" value="TPR"/>
    <property type="match status" value="2"/>
</dbReference>
<dbReference type="Pfam" id="PF00931">
    <property type="entry name" value="NB-ARC"/>
    <property type="match status" value="1"/>
</dbReference>
<dbReference type="InterPro" id="IPR053137">
    <property type="entry name" value="NLR-like"/>
</dbReference>
<comment type="caution">
    <text evidence="4">The sequence shown here is derived from an EMBL/GenBank/DDBJ whole genome shotgun (WGS) entry which is preliminary data.</text>
</comment>
<dbReference type="Proteomes" id="UP001154252">
    <property type="component" value="Unassembled WGS sequence"/>
</dbReference>
<sequence>MAEVIGAISAVITLIDTSIKIYDSALKDIKLSETFEVVRRQLPVILHTLEICESHIKAKKDSIPGNVCEALEKTLEDCDIKATNLRAIFEKIIPGQSDKWKERYLKVLLRLGKGNKVEELMLGLTKDVQLIVNHEAVGSANQTQTEELENIIKEMKFVTPSVPDEEPSTKMFNSGGGPQMNNVNSGSGKQYVSNGSGKQYNAETQNFEVRQKEDFSFRGPVGICLGQAPYIAPELFVGRGSELDEMAEILHPVKELQKQQRLVLGGMGGIGKTRLAIAYAESRSGFYSSVFWLNAVSEAALKESFRSIATLIFDIQDPRLLEGKDIIGRVHQWLSDSTNTKWLLIFDNYDDPGLFEINDYYPHTTSHGAILVTTRCPDRVGGNILHVKPLQDIEDSLAVLQTRSKRLNVQSDPHASLLAERLAGLPLALATAGTYLQRSTLTFERYLQEYKRRWNIDPRRPTKLQEYRERTLYTTWDLSYARLEIDDSDAAELLKLLAYFGNQSLWYELFRGGLSKESPEWLRKLVADDVSFQGVMGILTEYYFLEVHLASETWSMHNCVHDWTLAALNKNVDIGHYWYAFDCVEATISGVDTDSLGHITFARSASHATRLVQQRFLDNDVIYDHAPDKLDKVVAVSRLLHDQIQLDEAEQMYIRALAGYEKALGPDHTSILDTVNNLGLLYADQGKLDEAEQMYIRALAGYEKALGPEHLSTLRTVNNLGLLYAGQGKLDEAEQIYIRALAGYEKALGPNHTSTLRTVDNLGVLYA</sequence>
<dbReference type="InterPro" id="IPR011990">
    <property type="entry name" value="TPR-like_helical_dom_sf"/>
</dbReference>
<keyword evidence="5" id="KW-1185">Reference proteome</keyword>
<dbReference type="GO" id="GO:0043531">
    <property type="term" value="F:ADP binding"/>
    <property type="evidence" value="ECO:0007669"/>
    <property type="project" value="InterPro"/>
</dbReference>
<feature type="domain" description="NACHT-NTPase and P-loop NTPases N-terminal" evidence="3">
    <location>
        <begin position="8"/>
        <end position="130"/>
    </location>
</feature>
<dbReference type="PANTHER" id="PTHR46082:SF6">
    <property type="entry name" value="AAA+ ATPASE DOMAIN-CONTAINING PROTEIN-RELATED"/>
    <property type="match status" value="1"/>
</dbReference>
<evidence type="ECO:0000313" key="4">
    <source>
        <dbReference type="EMBL" id="CAG8907052.1"/>
    </source>
</evidence>
<dbReference type="OrthoDB" id="1658288at2759"/>
<dbReference type="Pfam" id="PF13424">
    <property type="entry name" value="TPR_12"/>
    <property type="match status" value="1"/>
</dbReference>
<evidence type="ECO:0008006" key="6">
    <source>
        <dbReference type="Google" id="ProtNLM"/>
    </source>
</evidence>
<dbReference type="InterPro" id="IPR019734">
    <property type="entry name" value="TPR_rpt"/>
</dbReference>
<dbReference type="InterPro" id="IPR002182">
    <property type="entry name" value="NB-ARC"/>
</dbReference>
<feature type="domain" description="NB-ARC" evidence="2">
    <location>
        <begin position="254"/>
        <end position="376"/>
    </location>
</feature>
<dbReference type="PROSITE" id="PS50005">
    <property type="entry name" value="TPR"/>
    <property type="match status" value="1"/>
</dbReference>
<reference evidence="4" key="1">
    <citation type="submission" date="2021-07" db="EMBL/GenBank/DDBJ databases">
        <authorList>
            <person name="Branca A.L. A."/>
        </authorList>
    </citation>
    <scope>NUCLEOTIDE SEQUENCE</scope>
</reference>
<dbReference type="PRINTS" id="PR00381">
    <property type="entry name" value="KINESINLIGHT"/>
</dbReference>
<dbReference type="Gene3D" id="1.25.40.10">
    <property type="entry name" value="Tetratricopeptide repeat domain"/>
    <property type="match status" value="1"/>
</dbReference>
<dbReference type="InterPro" id="IPR027417">
    <property type="entry name" value="P-loop_NTPase"/>
</dbReference>
<gene>
    <name evidence="4" type="ORF">PEGY_LOCUS8665</name>
</gene>
<evidence type="ECO:0000256" key="1">
    <source>
        <dbReference type="PROSITE-ProRule" id="PRU00339"/>
    </source>
</evidence>
<evidence type="ECO:0000259" key="3">
    <source>
        <dbReference type="Pfam" id="PF17107"/>
    </source>
</evidence>
<dbReference type="SUPFAM" id="SSF48452">
    <property type="entry name" value="TPR-like"/>
    <property type="match status" value="1"/>
</dbReference>